<sequence length="285" mass="33462">MFPYRLKELREEKGLTQEELALMLGLKRQSISNYENGGRQPDYNTLIKIADFFGVTVDYLVGHSDFRTREEEFKGRNFYEKYKLDEVIDDLMDSESKAILGNILINNVEPLIKNISGVLYQHLFGDNKKEILVLLKNLLESLNSYFNFLLKYSQRSAYFIALKSDYEPIDVFRWLLENHKYIKVVSDSRGNLYAIEKEIDDEIVRKIISEVYDVYFGLTDLLKQHGEILSSLRYIEEFYTKNLKENFSRILKLLEMPQDLIELIENDNNIENKVKEGDSNGSKDT</sequence>
<proteinExistence type="predicted"/>
<dbReference type="PANTHER" id="PTHR46558">
    <property type="entry name" value="TRACRIPTIONAL REGULATORY PROTEIN-RELATED-RELATED"/>
    <property type="match status" value="1"/>
</dbReference>
<dbReference type="GO" id="GO:0003677">
    <property type="term" value="F:DNA binding"/>
    <property type="evidence" value="ECO:0007669"/>
    <property type="project" value="UniProtKB-KW"/>
</dbReference>
<dbReference type="InterPro" id="IPR001387">
    <property type="entry name" value="Cro/C1-type_HTH"/>
</dbReference>
<evidence type="ECO:0000256" key="1">
    <source>
        <dbReference type="ARBA" id="ARBA00023125"/>
    </source>
</evidence>
<reference key="1">
    <citation type="submission" date="2010-11" db="EMBL/GenBank/DDBJ databases">
        <title>Complete sequence of chromosome of Caldicellulosiruptor kristjanssonii 177R1B.</title>
        <authorList>
            <consortium name="US DOE Joint Genome Institute"/>
            <person name="Lucas S."/>
            <person name="Copeland A."/>
            <person name="Lapidus A."/>
            <person name="Cheng J.-F."/>
            <person name="Bruce D."/>
            <person name="Goodwin L."/>
            <person name="Pitluck S."/>
            <person name="Davenport K."/>
            <person name="Detter J.C."/>
            <person name="Han C."/>
            <person name="Tapia R."/>
            <person name="Land M."/>
            <person name="Hauser L."/>
            <person name="Jeffries C."/>
            <person name="Kyrpides N."/>
            <person name="Ivanova N."/>
            <person name="Mikhailova N."/>
            <person name="Blumer-Schuette S.E."/>
            <person name="Kelly R.M."/>
            <person name="Woyke T."/>
        </authorList>
    </citation>
    <scope>NUCLEOTIDE SEQUENCE</scope>
    <source>
        <strain>177R1B</strain>
    </source>
</reference>
<dbReference type="AlphaFoldDB" id="E4SAC7"/>
<dbReference type="Proteomes" id="UP000009256">
    <property type="component" value="Chromosome"/>
</dbReference>
<dbReference type="eggNOG" id="COG1476">
    <property type="taxonomic scope" value="Bacteria"/>
</dbReference>
<dbReference type="Gene3D" id="1.10.260.40">
    <property type="entry name" value="lambda repressor-like DNA-binding domains"/>
    <property type="match status" value="1"/>
</dbReference>
<keyword evidence="1" id="KW-0238">DNA-binding</keyword>
<feature type="domain" description="HTH cro/C1-type" evidence="2">
    <location>
        <begin position="6"/>
        <end position="60"/>
    </location>
</feature>
<dbReference type="SUPFAM" id="SSF47413">
    <property type="entry name" value="lambda repressor-like DNA-binding domains"/>
    <property type="match status" value="1"/>
</dbReference>
<dbReference type="Pfam" id="PF01381">
    <property type="entry name" value="HTH_3"/>
    <property type="match status" value="1"/>
</dbReference>
<evidence type="ECO:0000313" key="4">
    <source>
        <dbReference type="Proteomes" id="UP000009256"/>
    </source>
</evidence>
<evidence type="ECO:0000313" key="3">
    <source>
        <dbReference type="EMBL" id="ADQ40204.1"/>
    </source>
</evidence>
<evidence type="ECO:0000259" key="2">
    <source>
        <dbReference type="PROSITE" id="PS50943"/>
    </source>
</evidence>
<keyword evidence="4" id="KW-1185">Reference proteome</keyword>
<dbReference type="SMART" id="SM00530">
    <property type="entry name" value="HTH_XRE"/>
    <property type="match status" value="1"/>
</dbReference>
<accession>E4SAC7</accession>
<dbReference type="PROSITE" id="PS50943">
    <property type="entry name" value="HTH_CROC1"/>
    <property type="match status" value="1"/>
</dbReference>
<dbReference type="OrthoDB" id="9811208at2"/>
<dbReference type="CDD" id="cd00093">
    <property type="entry name" value="HTH_XRE"/>
    <property type="match status" value="1"/>
</dbReference>
<dbReference type="PANTHER" id="PTHR46558:SF11">
    <property type="entry name" value="HTH-TYPE TRANSCRIPTIONAL REGULATOR XRE"/>
    <property type="match status" value="1"/>
</dbReference>
<dbReference type="HOGENOM" id="CLU_1014447_0_0_9"/>
<gene>
    <name evidence="3" type="ordered locus">Calkr_0667</name>
</gene>
<dbReference type="KEGG" id="cki:Calkr_0667"/>
<name>E4SAC7_CALA7</name>
<dbReference type="RefSeq" id="WP_013432033.1">
    <property type="nucleotide sequence ID" value="NC_014721.1"/>
</dbReference>
<dbReference type="EMBL" id="CP002326">
    <property type="protein sequence ID" value="ADQ40204.1"/>
    <property type="molecule type" value="Genomic_DNA"/>
</dbReference>
<reference evidence="3 4" key="2">
    <citation type="journal article" date="2011" name="J. Bacteriol.">
        <title>Complete genome sequences for the anaerobic, extremely thermophilic plant biomass-degrading bacteria Caldicellulosiruptor hydrothermalis, Caldicellulosiruptor kristjanssonii, Caldicellulosiruptor kronotskyensis, Caldicellulosiruptor owensenis, and Caldicellulosiruptor lactoaceticus.</title>
        <authorList>
            <person name="Blumer-Schuette S.E."/>
            <person name="Ozdemir I."/>
            <person name="Mistry D."/>
            <person name="Lucas S."/>
            <person name="Lapidus A."/>
            <person name="Cheng J.F."/>
            <person name="Goodwin L.A."/>
            <person name="Pitluck S."/>
            <person name="Land M.L."/>
            <person name="Hauser L.J."/>
            <person name="Woyke T."/>
            <person name="Mikhailova N."/>
            <person name="Pati A."/>
            <person name="Kyrpides N.C."/>
            <person name="Ivanova N."/>
            <person name="Detter J.C."/>
            <person name="Walston-Davenport K."/>
            <person name="Han S."/>
            <person name="Adams M.W."/>
            <person name="Kelly R.M."/>
        </authorList>
    </citation>
    <scope>NUCLEOTIDE SEQUENCE [LARGE SCALE GENOMIC DNA]</scope>
    <source>
        <strain evidence="4">ATCC 700853 / DSM 12137 / I77R1B</strain>
    </source>
</reference>
<organism evidence="3 4">
    <name type="scientific">Caldicellulosiruptor acetigenus (strain ATCC 700853 / DSM 12137 / I77R1B)</name>
    <name type="common">Caldicellulosiruptor kristjanssonii</name>
    <dbReference type="NCBI Taxonomy" id="632335"/>
    <lineage>
        <taxon>Bacteria</taxon>
        <taxon>Bacillati</taxon>
        <taxon>Bacillota</taxon>
        <taxon>Bacillota incertae sedis</taxon>
        <taxon>Caldicellulosiruptorales</taxon>
        <taxon>Caldicellulosiruptoraceae</taxon>
        <taxon>Caldicellulosiruptor</taxon>
    </lineage>
</organism>
<protein>
    <submittedName>
        <fullName evidence="3">Helix-turn-helix domain protein</fullName>
    </submittedName>
</protein>
<dbReference type="InterPro" id="IPR010982">
    <property type="entry name" value="Lambda_DNA-bd_dom_sf"/>
</dbReference>